<feature type="compositionally biased region" description="Basic residues" evidence="2">
    <location>
        <begin position="1"/>
        <end position="11"/>
    </location>
</feature>
<protein>
    <submittedName>
        <fullName evidence="4">Outer membrane protein assembly factor BamD</fullName>
    </submittedName>
</protein>
<feature type="region of interest" description="Disordered" evidence="2">
    <location>
        <begin position="59"/>
        <end position="109"/>
    </location>
</feature>
<dbReference type="RefSeq" id="WP_145357649.1">
    <property type="nucleotide sequence ID" value="NZ_CP036265.1"/>
</dbReference>
<evidence type="ECO:0000313" key="4">
    <source>
        <dbReference type="EMBL" id="QDT14792.1"/>
    </source>
</evidence>
<evidence type="ECO:0000256" key="2">
    <source>
        <dbReference type="SAM" id="MobiDB-lite"/>
    </source>
</evidence>
<feature type="compositionally biased region" description="Low complexity" evidence="2">
    <location>
        <begin position="478"/>
        <end position="489"/>
    </location>
</feature>
<dbReference type="InterPro" id="IPR039565">
    <property type="entry name" value="BamD-like"/>
</dbReference>
<evidence type="ECO:0000313" key="5">
    <source>
        <dbReference type="Proteomes" id="UP000318741"/>
    </source>
</evidence>
<feature type="compositionally biased region" description="Acidic residues" evidence="2">
    <location>
        <begin position="66"/>
        <end position="75"/>
    </location>
</feature>
<dbReference type="KEGG" id="acaf:CA12_08710"/>
<feature type="region of interest" description="Disordered" evidence="2">
    <location>
        <begin position="461"/>
        <end position="552"/>
    </location>
</feature>
<dbReference type="Proteomes" id="UP000318741">
    <property type="component" value="Chromosome"/>
</dbReference>
<dbReference type="SUPFAM" id="SSF48452">
    <property type="entry name" value="TPR-like"/>
    <property type="match status" value="1"/>
</dbReference>
<dbReference type="Pfam" id="PF13174">
    <property type="entry name" value="TPR_6"/>
    <property type="match status" value="1"/>
</dbReference>
<feature type="region of interest" description="Disordered" evidence="2">
    <location>
        <begin position="1"/>
        <end position="24"/>
    </location>
</feature>
<dbReference type="Pfam" id="PF13525">
    <property type="entry name" value="YfiO"/>
    <property type="match status" value="1"/>
</dbReference>
<organism evidence="4 5">
    <name type="scientific">Alienimonas californiensis</name>
    <dbReference type="NCBI Taxonomy" id="2527989"/>
    <lineage>
        <taxon>Bacteria</taxon>
        <taxon>Pseudomonadati</taxon>
        <taxon>Planctomycetota</taxon>
        <taxon>Planctomycetia</taxon>
        <taxon>Planctomycetales</taxon>
        <taxon>Planctomycetaceae</taxon>
        <taxon>Alienimonas</taxon>
    </lineage>
</organism>
<dbReference type="InterPro" id="IPR011990">
    <property type="entry name" value="TPR-like_helical_dom_sf"/>
</dbReference>
<accession>A0A517P602</accession>
<sequence length="552" mass="59782">MPKPARPRVRFPRPLPGPRPLFRPKSLVRPRAACVAALIGTLIGSGGGCAALPALGGPGNPPVAEADPDDADPEADGGVQLAGAEGPADDSPFYGDDDALRSTTPEQPGVLAKPREWLKGLTGRKGEAEVSATRLPPEARQAFEAARNDLERGEHKRAASAFKSLSRRYADTAIEEDSLFYRAEALYAAEDYAPAQDAYDTLLDRYPSTRRLDVISKRQFDIARRWLGFPEAVVSADVKPVSYAEVAAGSPPPPPAERYEADAPPRPFDPTLAVPVLPNFHDSTRPLFDTNGRALQALKNVWMNDPTGELADDALFLSAGYYFREGDYLEAGRLYDVLRKEYPNSPHVKDAYLLGAHVREISWIGPAYDDSGLKESRQIKESFQRLYPEEADRARIAESLANMAEAQGESHWSTLQLYQRKGNPTAVAICARRLIVEHPGTQAAVRARKVWDELPAEAKRMAGPLPTAPGFGARSTEAPPSVERSVRPPVARPEERPQTPPARPAAPPRSVEPAPLPGSTQPPDDPFTKGDPFSGDPFSGAGDPFTDSGPFG</sequence>
<evidence type="ECO:0000259" key="3">
    <source>
        <dbReference type="Pfam" id="PF13525"/>
    </source>
</evidence>
<dbReference type="InterPro" id="IPR019734">
    <property type="entry name" value="TPR_rpt"/>
</dbReference>
<evidence type="ECO:0000256" key="1">
    <source>
        <dbReference type="ARBA" id="ARBA00022729"/>
    </source>
</evidence>
<keyword evidence="5" id="KW-1185">Reference proteome</keyword>
<gene>
    <name evidence="4" type="primary">bamD</name>
    <name evidence="4" type="ORF">CA12_08710</name>
</gene>
<feature type="compositionally biased region" description="Pro residues" evidence="2">
    <location>
        <begin position="498"/>
        <end position="507"/>
    </location>
</feature>
<feature type="domain" description="Outer membrane lipoprotein BamD-like" evidence="3">
    <location>
        <begin position="139"/>
        <end position="213"/>
    </location>
</feature>
<name>A0A517P602_9PLAN</name>
<dbReference type="OrthoDB" id="274477at2"/>
<keyword evidence="1" id="KW-0732">Signal</keyword>
<reference evidence="4 5" key="1">
    <citation type="submission" date="2019-02" db="EMBL/GenBank/DDBJ databases">
        <title>Deep-cultivation of Planctomycetes and their phenomic and genomic characterization uncovers novel biology.</title>
        <authorList>
            <person name="Wiegand S."/>
            <person name="Jogler M."/>
            <person name="Boedeker C."/>
            <person name="Pinto D."/>
            <person name="Vollmers J."/>
            <person name="Rivas-Marin E."/>
            <person name="Kohn T."/>
            <person name="Peeters S.H."/>
            <person name="Heuer A."/>
            <person name="Rast P."/>
            <person name="Oberbeckmann S."/>
            <person name="Bunk B."/>
            <person name="Jeske O."/>
            <person name="Meyerdierks A."/>
            <person name="Storesund J.E."/>
            <person name="Kallscheuer N."/>
            <person name="Luecker S."/>
            <person name="Lage O.M."/>
            <person name="Pohl T."/>
            <person name="Merkel B.J."/>
            <person name="Hornburger P."/>
            <person name="Mueller R.-W."/>
            <person name="Bruemmer F."/>
            <person name="Labrenz M."/>
            <person name="Spormann A.M."/>
            <person name="Op den Camp H."/>
            <person name="Overmann J."/>
            <person name="Amann R."/>
            <person name="Jetten M.S.M."/>
            <person name="Mascher T."/>
            <person name="Medema M.H."/>
            <person name="Devos D.P."/>
            <person name="Kaster A.-K."/>
            <person name="Ovreas L."/>
            <person name="Rohde M."/>
            <person name="Galperin M.Y."/>
            <person name="Jogler C."/>
        </authorList>
    </citation>
    <scope>NUCLEOTIDE SEQUENCE [LARGE SCALE GENOMIC DNA]</scope>
    <source>
        <strain evidence="4 5">CA12</strain>
    </source>
</reference>
<dbReference type="Gene3D" id="1.25.40.10">
    <property type="entry name" value="Tetratricopeptide repeat domain"/>
    <property type="match status" value="2"/>
</dbReference>
<dbReference type="EMBL" id="CP036265">
    <property type="protein sequence ID" value="QDT14792.1"/>
    <property type="molecule type" value="Genomic_DNA"/>
</dbReference>
<dbReference type="AlphaFoldDB" id="A0A517P602"/>
<proteinExistence type="predicted"/>